<dbReference type="PROSITE" id="PS00061">
    <property type="entry name" value="ADH_SHORT"/>
    <property type="match status" value="1"/>
</dbReference>
<name>A0AAC9YSP1_9ACTN</name>
<reference evidence="3 4" key="1">
    <citation type="submission" date="2016-07" db="EMBL/GenBank/DDBJ databases">
        <title>High microdiversification within the ubiquitous acI lineage of Actinobacteria.</title>
        <authorList>
            <person name="Neuenschwander S.M."/>
            <person name="Salcher M."/>
            <person name="Ghai R."/>
            <person name="Pernthaler J."/>
        </authorList>
    </citation>
    <scope>NUCLEOTIDE SEQUENCE [LARGE SCALE GENOMIC DNA]</scope>
    <source>
        <strain evidence="3">MMS-21-155</strain>
    </source>
</reference>
<accession>A0AAC9YSP1</accession>
<evidence type="ECO:0000256" key="2">
    <source>
        <dbReference type="ARBA" id="ARBA00023002"/>
    </source>
</evidence>
<dbReference type="PRINTS" id="PR00080">
    <property type="entry name" value="SDRFAMILY"/>
</dbReference>
<sequence length="250" mass="27385">MEDRNAVIITGACGGIGRALVHAYREAGYYVLATDSQEPLPEFSGVRFFKIDLRETVNDVAFREKCLAELRTELSGYQLIALVNNAAEQIVKPIEQVTVEDWNSVLSVNLLAPFFWTQYFLDLLEVSSGSVLNISSIHARQTKKEFSVYATSKAALSGLTRLMSIELGNRIRVNAIEPAAISTQMLEAGFENSPTERKKLDAYHPTKRIGTTDEVAQVALFITSEKCGFLNGASIAVDGGIGNLLHDPAN</sequence>
<dbReference type="Pfam" id="PF13561">
    <property type="entry name" value="adh_short_C2"/>
    <property type="match status" value="1"/>
</dbReference>
<protein>
    <submittedName>
        <fullName evidence="3">Classical SDR family protein</fullName>
    </submittedName>
</protein>
<dbReference type="AlphaFoldDB" id="A0AAC9YSP1"/>
<dbReference type="Gene3D" id="3.40.50.720">
    <property type="entry name" value="NAD(P)-binding Rossmann-like Domain"/>
    <property type="match status" value="1"/>
</dbReference>
<dbReference type="KEGG" id="plak:A1s21155_00195"/>
<dbReference type="PANTHER" id="PTHR43639:SF1">
    <property type="entry name" value="SHORT-CHAIN DEHYDROGENASE_REDUCTASE FAMILY PROTEIN"/>
    <property type="match status" value="1"/>
</dbReference>
<keyword evidence="2" id="KW-0560">Oxidoreductase</keyword>
<dbReference type="EMBL" id="CP016770">
    <property type="protein sequence ID" value="ASY11445.1"/>
    <property type="molecule type" value="Genomic_DNA"/>
</dbReference>
<keyword evidence="4" id="KW-1185">Reference proteome</keyword>
<dbReference type="InterPro" id="IPR036291">
    <property type="entry name" value="NAD(P)-bd_dom_sf"/>
</dbReference>
<dbReference type="InterPro" id="IPR020904">
    <property type="entry name" value="Sc_DH/Rdtase_CS"/>
</dbReference>
<evidence type="ECO:0000256" key="1">
    <source>
        <dbReference type="ARBA" id="ARBA00006484"/>
    </source>
</evidence>
<dbReference type="SUPFAM" id="SSF51735">
    <property type="entry name" value="NAD(P)-binding Rossmann-fold domains"/>
    <property type="match status" value="1"/>
</dbReference>
<dbReference type="GeneID" id="300656563"/>
<dbReference type="CDD" id="cd05233">
    <property type="entry name" value="SDR_c"/>
    <property type="match status" value="1"/>
</dbReference>
<organism evidence="3 4">
    <name type="scientific">Candidatus Planktophila dulcis</name>
    <dbReference type="NCBI Taxonomy" id="1884914"/>
    <lineage>
        <taxon>Bacteria</taxon>
        <taxon>Bacillati</taxon>
        <taxon>Actinomycetota</taxon>
        <taxon>Actinomycetes</taxon>
        <taxon>Candidatus Nanopelagicales</taxon>
        <taxon>Candidatus Nanopelagicaceae</taxon>
        <taxon>Candidatus Planktophila</taxon>
    </lineage>
</organism>
<dbReference type="RefSeq" id="WP_095695885.1">
    <property type="nucleotide sequence ID" value="NZ_CP016770.1"/>
</dbReference>
<gene>
    <name evidence="3" type="ORF">A1s21155_00195</name>
</gene>
<evidence type="ECO:0000313" key="3">
    <source>
        <dbReference type="EMBL" id="ASY11445.1"/>
    </source>
</evidence>
<dbReference type="Proteomes" id="UP000217216">
    <property type="component" value="Chromosome"/>
</dbReference>
<comment type="similarity">
    <text evidence="1">Belongs to the short-chain dehydrogenases/reductases (SDR) family.</text>
</comment>
<dbReference type="GO" id="GO:0016491">
    <property type="term" value="F:oxidoreductase activity"/>
    <property type="evidence" value="ECO:0007669"/>
    <property type="project" value="UniProtKB-KW"/>
</dbReference>
<dbReference type="PRINTS" id="PR00081">
    <property type="entry name" value="GDHRDH"/>
</dbReference>
<dbReference type="InterPro" id="IPR002347">
    <property type="entry name" value="SDR_fam"/>
</dbReference>
<dbReference type="PANTHER" id="PTHR43639">
    <property type="entry name" value="OXIDOREDUCTASE, SHORT-CHAIN DEHYDROGENASE/REDUCTASE FAMILY (AFU_ORTHOLOGUE AFUA_5G02870)"/>
    <property type="match status" value="1"/>
</dbReference>
<evidence type="ECO:0000313" key="4">
    <source>
        <dbReference type="Proteomes" id="UP000217216"/>
    </source>
</evidence>
<proteinExistence type="inferred from homology"/>